<keyword evidence="1" id="KW-0805">Transcription regulation</keyword>
<dbReference type="AlphaFoldDB" id="A0A399T158"/>
<evidence type="ECO:0000256" key="2">
    <source>
        <dbReference type="ARBA" id="ARBA00023125"/>
    </source>
</evidence>
<feature type="transmembrane region" description="Helical" evidence="4">
    <location>
        <begin position="66"/>
        <end position="84"/>
    </location>
</feature>
<evidence type="ECO:0000256" key="3">
    <source>
        <dbReference type="ARBA" id="ARBA00023163"/>
    </source>
</evidence>
<keyword evidence="4" id="KW-0812">Transmembrane</keyword>
<evidence type="ECO:0000313" key="7">
    <source>
        <dbReference type="Proteomes" id="UP000265926"/>
    </source>
</evidence>
<keyword evidence="2" id="KW-0238">DNA-binding</keyword>
<dbReference type="InterPro" id="IPR009057">
    <property type="entry name" value="Homeodomain-like_sf"/>
</dbReference>
<dbReference type="PROSITE" id="PS01124">
    <property type="entry name" value="HTH_ARAC_FAMILY_2"/>
    <property type="match status" value="1"/>
</dbReference>
<feature type="transmembrane region" description="Helical" evidence="4">
    <location>
        <begin position="35"/>
        <end position="54"/>
    </location>
</feature>
<accession>A0A399T158</accession>
<dbReference type="Proteomes" id="UP000265926">
    <property type="component" value="Unassembled WGS sequence"/>
</dbReference>
<dbReference type="Gene3D" id="1.10.10.60">
    <property type="entry name" value="Homeodomain-like"/>
    <property type="match status" value="2"/>
</dbReference>
<dbReference type="InterPro" id="IPR018062">
    <property type="entry name" value="HTH_AraC-typ_CS"/>
</dbReference>
<evidence type="ECO:0000259" key="5">
    <source>
        <dbReference type="PROSITE" id="PS01124"/>
    </source>
</evidence>
<name>A0A399T158_9BACT</name>
<feature type="domain" description="HTH araC/xylS-type" evidence="5">
    <location>
        <begin position="278"/>
        <end position="382"/>
    </location>
</feature>
<keyword evidence="4" id="KW-1133">Transmembrane helix</keyword>
<feature type="transmembrane region" description="Helical" evidence="4">
    <location>
        <begin position="6"/>
        <end position="23"/>
    </location>
</feature>
<dbReference type="OrthoDB" id="1157591at2"/>
<feature type="transmembrane region" description="Helical" evidence="4">
    <location>
        <begin position="193"/>
        <end position="214"/>
    </location>
</feature>
<keyword evidence="3" id="KW-0804">Transcription</keyword>
<proteinExistence type="predicted"/>
<protein>
    <submittedName>
        <fullName evidence="6">Helix-turn-helix domain-containing protein</fullName>
    </submittedName>
</protein>
<feature type="transmembrane region" description="Helical" evidence="4">
    <location>
        <begin position="148"/>
        <end position="172"/>
    </location>
</feature>
<dbReference type="GO" id="GO:0003700">
    <property type="term" value="F:DNA-binding transcription factor activity"/>
    <property type="evidence" value="ECO:0007669"/>
    <property type="project" value="InterPro"/>
</dbReference>
<feature type="transmembrane region" description="Helical" evidence="4">
    <location>
        <begin position="226"/>
        <end position="244"/>
    </location>
</feature>
<dbReference type="PANTHER" id="PTHR43280">
    <property type="entry name" value="ARAC-FAMILY TRANSCRIPTIONAL REGULATOR"/>
    <property type="match status" value="1"/>
</dbReference>
<dbReference type="Pfam" id="PF12833">
    <property type="entry name" value="HTH_18"/>
    <property type="match status" value="1"/>
</dbReference>
<evidence type="ECO:0000256" key="4">
    <source>
        <dbReference type="SAM" id="Phobius"/>
    </source>
</evidence>
<dbReference type="InterPro" id="IPR018060">
    <property type="entry name" value="HTH_AraC"/>
</dbReference>
<feature type="transmembrane region" description="Helical" evidence="4">
    <location>
        <begin position="96"/>
        <end position="116"/>
    </location>
</feature>
<dbReference type="GO" id="GO:0043565">
    <property type="term" value="F:sequence-specific DNA binding"/>
    <property type="evidence" value="ECO:0007669"/>
    <property type="project" value="InterPro"/>
</dbReference>
<organism evidence="6 7">
    <name type="scientific">Maribellus luteus</name>
    <dbReference type="NCBI Taxonomy" id="2305463"/>
    <lineage>
        <taxon>Bacteria</taxon>
        <taxon>Pseudomonadati</taxon>
        <taxon>Bacteroidota</taxon>
        <taxon>Bacteroidia</taxon>
        <taxon>Marinilabiliales</taxon>
        <taxon>Prolixibacteraceae</taxon>
        <taxon>Maribellus</taxon>
    </lineage>
</organism>
<sequence>MIKSAFLLLPMYVTLMWALVFLFQKKPRILANKSLGLFMLAASILYVTHTFFFFQSYHIYSFLESVYFLAILSICPLFFAYILLLTSNKIKCAHYFIHFIPAILFSLASLLFTFYLSPDQRVDYVKDVLIERNLKDLNLATLPGFKGLILLIVRIIFIGQIVIYLLVGIRVTNKHNKRLTEFYSNTEGRSVQWLRHISIVMLIVATLGIFFAVVGRSYFAKNEISLLFPSLVFSAVYFLIGFYANQQILISDELAEAVNHTHSEHEALGDSHQELLKGKLLTLFENEKIYRLSDLRITTISETLQTNRTYISRLINEEFGVNFNEFVNKYRVEEAETLLRSKEHAFYTLDYIAEKSGFGSTNSFTRAFKEYKGVTPGTFRNKLKEV</sequence>
<reference evidence="6 7" key="1">
    <citation type="submission" date="2018-08" db="EMBL/GenBank/DDBJ databases">
        <title>Pallidiluteibacterium maritimus gen. nov., sp. nov., isolated from coastal sediment.</title>
        <authorList>
            <person name="Zhou L.Y."/>
        </authorList>
    </citation>
    <scope>NUCLEOTIDE SEQUENCE [LARGE SCALE GENOMIC DNA]</scope>
    <source>
        <strain evidence="6 7">XSD2</strain>
    </source>
</reference>
<keyword evidence="7" id="KW-1185">Reference proteome</keyword>
<dbReference type="PROSITE" id="PS00041">
    <property type="entry name" value="HTH_ARAC_FAMILY_1"/>
    <property type="match status" value="1"/>
</dbReference>
<evidence type="ECO:0000256" key="1">
    <source>
        <dbReference type="ARBA" id="ARBA00023015"/>
    </source>
</evidence>
<dbReference type="RefSeq" id="WP_119437696.1">
    <property type="nucleotide sequence ID" value="NZ_QWGR01000004.1"/>
</dbReference>
<dbReference type="SUPFAM" id="SSF46689">
    <property type="entry name" value="Homeodomain-like"/>
    <property type="match status" value="1"/>
</dbReference>
<dbReference type="EMBL" id="QWGR01000004">
    <property type="protein sequence ID" value="RIJ48774.1"/>
    <property type="molecule type" value="Genomic_DNA"/>
</dbReference>
<comment type="caution">
    <text evidence="6">The sequence shown here is derived from an EMBL/GenBank/DDBJ whole genome shotgun (WGS) entry which is preliminary data.</text>
</comment>
<evidence type="ECO:0000313" key="6">
    <source>
        <dbReference type="EMBL" id="RIJ48774.1"/>
    </source>
</evidence>
<dbReference type="SMART" id="SM00342">
    <property type="entry name" value="HTH_ARAC"/>
    <property type="match status" value="1"/>
</dbReference>
<gene>
    <name evidence="6" type="ORF">D1614_09620</name>
</gene>
<keyword evidence="4" id="KW-0472">Membrane</keyword>
<dbReference type="PANTHER" id="PTHR43280:SF2">
    <property type="entry name" value="HTH-TYPE TRANSCRIPTIONAL REGULATOR EXSA"/>
    <property type="match status" value="1"/>
</dbReference>